<feature type="zinc finger region" description="C3H1-type" evidence="5">
    <location>
        <begin position="111"/>
        <end position="138"/>
    </location>
</feature>
<feature type="domain" description="C3H1-type" evidence="8">
    <location>
        <begin position="11"/>
        <end position="39"/>
    </location>
</feature>
<dbReference type="Gene3D" id="4.10.1000.10">
    <property type="entry name" value="Zinc finger, CCCH-type"/>
    <property type="match status" value="1"/>
</dbReference>
<feature type="domain" description="C3H1-type" evidence="8">
    <location>
        <begin position="58"/>
        <end position="80"/>
    </location>
</feature>
<reference evidence="9" key="2">
    <citation type="journal article" date="2023" name="BMC Genomics">
        <title>Pest status, molecular evolution, and epigenetic factors derived from the genome assembly of Frankliniella fusca, a thysanopteran phytovirus vector.</title>
        <authorList>
            <person name="Catto M.A."/>
            <person name="Labadie P.E."/>
            <person name="Jacobson A.L."/>
            <person name="Kennedy G.G."/>
            <person name="Srinivasan R."/>
            <person name="Hunt B.G."/>
        </authorList>
    </citation>
    <scope>NUCLEOTIDE SEQUENCE</scope>
    <source>
        <strain evidence="9">PL_HMW_Pooled</strain>
    </source>
</reference>
<evidence type="ECO:0000256" key="5">
    <source>
        <dbReference type="PROSITE-ProRule" id="PRU00723"/>
    </source>
</evidence>
<proteinExistence type="predicted"/>
<feature type="compositionally biased region" description="Pro residues" evidence="7">
    <location>
        <begin position="250"/>
        <end position="260"/>
    </location>
</feature>
<keyword evidence="1 5" id="KW-0479">Metal-binding</keyword>
<feature type="coiled-coil region" evidence="6">
    <location>
        <begin position="319"/>
        <end position="353"/>
    </location>
</feature>
<evidence type="ECO:0000313" key="10">
    <source>
        <dbReference type="Proteomes" id="UP001219518"/>
    </source>
</evidence>
<name>A0AAE1HCQ9_9NEOP</name>
<protein>
    <submittedName>
        <fullName evidence="9">Zinc finger CCCH domain-containing protein 10</fullName>
    </submittedName>
</protein>
<dbReference type="PROSITE" id="PS50103">
    <property type="entry name" value="ZF_C3H1"/>
    <property type="match status" value="3"/>
</dbReference>
<evidence type="ECO:0000256" key="3">
    <source>
        <dbReference type="ARBA" id="ARBA00022771"/>
    </source>
</evidence>
<evidence type="ECO:0000256" key="2">
    <source>
        <dbReference type="ARBA" id="ARBA00022737"/>
    </source>
</evidence>
<dbReference type="EMBL" id="JAHWGI010000960">
    <property type="protein sequence ID" value="KAK3918623.1"/>
    <property type="molecule type" value="Genomic_DNA"/>
</dbReference>
<dbReference type="GO" id="GO:0003723">
    <property type="term" value="F:RNA binding"/>
    <property type="evidence" value="ECO:0007669"/>
    <property type="project" value="TreeGrafter"/>
</dbReference>
<evidence type="ECO:0000313" key="9">
    <source>
        <dbReference type="EMBL" id="KAK3918623.1"/>
    </source>
</evidence>
<feature type="domain" description="C3H1-type" evidence="8">
    <location>
        <begin position="111"/>
        <end position="138"/>
    </location>
</feature>
<feature type="compositionally biased region" description="Pro residues" evidence="7">
    <location>
        <begin position="465"/>
        <end position="480"/>
    </location>
</feature>
<dbReference type="SMART" id="SM00356">
    <property type="entry name" value="ZnF_C3H1"/>
    <property type="match status" value="3"/>
</dbReference>
<feature type="region of interest" description="Disordered" evidence="7">
    <location>
        <begin position="169"/>
        <end position="272"/>
    </location>
</feature>
<reference evidence="9" key="1">
    <citation type="submission" date="2021-07" db="EMBL/GenBank/DDBJ databases">
        <authorList>
            <person name="Catto M.A."/>
            <person name="Jacobson A."/>
            <person name="Kennedy G."/>
            <person name="Labadie P."/>
            <person name="Hunt B.G."/>
            <person name="Srinivasan R."/>
        </authorList>
    </citation>
    <scope>NUCLEOTIDE SEQUENCE</scope>
    <source>
        <strain evidence="9">PL_HMW_Pooled</strain>
        <tissue evidence="9">Head</tissue>
    </source>
</reference>
<dbReference type="Proteomes" id="UP001219518">
    <property type="component" value="Unassembled WGS sequence"/>
</dbReference>
<feature type="compositionally biased region" description="Pro residues" evidence="7">
    <location>
        <begin position="176"/>
        <end position="202"/>
    </location>
</feature>
<keyword evidence="2" id="KW-0677">Repeat</keyword>
<dbReference type="GO" id="GO:0043484">
    <property type="term" value="P:regulation of RNA splicing"/>
    <property type="evidence" value="ECO:0007669"/>
    <property type="project" value="TreeGrafter"/>
</dbReference>
<keyword evidence="4 5" id="KW-0862">Zinc</keyword>
<keyword evidence="3 5" id="KW-0863">Zinc-finger</keyword>
<feature type="zinc finger region" description="C3H1-type" evidence="5">
    <location>
        <begin position="11"/>
        <end position="39"/>
    </location>
</feature>
<gene>
    <name evidence="9" type="ORF">KUF71_007870</name>
</gene>
<evidence type="ECO:0000256" key="1">
    <source>
        <dbReference type="ARBA" id="ARBA00022723"/>
    </source>
</evidence>
<dbReference type="Gene3D" id="3.30.1370.210">
    <property type="match status" value="1"/>
</dbReference>
<evidence type="ECO:0000256" key="7">
    <source>
        <dbReference type="SAM" id="MobiDB-lite"/>
    </source>
</evidence>
<evidence type="ECO:0000256" key="4">
    <source>
        <dbReference type="ARBA" id="ARBA00022833"/>
    </source>
</evidence>
<feature type="zinc finger region" description="C3H1-type" evidence="5">
    <location>
        <begin position="58"/>
        <end position="80"/>
    </location>
</feature>
<dbReference type="PANTHER" id="PTHR12675:SF6">
    <property type="entry name" value="ZINC FINGER CCCH DOMAIN-CONTAINING PROTEIN 10"/>
    <property type="match status" value="1"/>
</dbReference>
<dbReference type="AlphaFoldDB" id="A0AAE1HCQ9"/>
<comment type="caution">
    <text evidence="9">The sequence shown here is derived from an EMBL/GenBank/DDBJ whole genome shotgun (WGS) entry which is preliminary data.</text>
</comment>
<feature type="region of interest" description="Disordered" evidence="7">
    <location>
        <begin position="461"/>
        <end position="487"/>
    </location>
</feature>
<dbReference type="Pfam" id="PF00642">
    <property type="entry name" value="zf-CCCH"/>
    <property type="match status" value="1"/>
</dbReference>
<organism evidence="9 10">
    <name type="scientific">Frankliniella fusca</name>
    <dbReference type="NCBI Taxonomy" id="407009"/>
    <lineage>
        <taxon>Eukaryota</taxon>
        <taxon>Metazoa</taxon>
        <taxon>Ecdysozoa</taxon>
        <taxon>Arthropoda</taxon>
        <taxon>Hexapoda</taxon>
        <taxon>Insecta</taxon>
        <taxon>Pterygota</taxon>
        <taxon>Neoptera</taxon>
        <taxon>Paraneoptera</taxon>
        <taxon>Thysanoptera</taxon>
        <taxon>Terebrantia</taxon>
        <taxon>Thripoidea</taxon>
        <taxon>Thripidae</taxon>
        <taxon>Frankliniella</taxon>
    </lineage>
</organism>
<keyword evidence="10" id="KW-1185">Reference proteome</keyword>
<keyword evidence="6" id="KW-0175">Coiled coil</keyword>
<sequence length="519" mass="56217">MPAENDNVNELNETKVCRDFLRNVCRRGKKRCRYLHPDDLDSNGMGVTSNGGRTTFLFCHDFQNGQGCKREDCKFVHCTAEEEQYFKSRGKLPEHVIDMALRGALEPAARQGEPPACKDFLKGECRRGAQCKFRHLTKREFERELGYCQSPPHQSLGDLHTQIQPQLQPQMQPPVQQQPPPQQPPPQPQPPPPLQHQQPPPMTMVQFSHASQMPDGGPEQKRFHYAPTMPSQQAPATNLPPPNHRHHPYSRPPNAHPPSAPELQPQPQVPPGMVVLHTHTHAVAQSAPQPPQPSPPYGLHPAVPAAPQHRLLTPHEARSLMLEEENVVLRKRLEELKKQVSDLTVTNEFLLDQNAQLRLGSKRTTTSLAALTVPAVTITNAGQPLPAQITSAQTPAPQQMMVAAGTLRTVAASVATVPVSIAAVAGTPVSIATVSMAPVTMQPPVVTMAQQTIGVSGPQTIGVSGPPPQTLTATAPPPQGAQPQSATAACPQSLPLAITAGTTPLVTYPIPVLQTSLSH</sequence>
<dbReference type="InterPro" id="IPR000571">
    <property type="entry name" value="Znf_CCCH"/>
</dbReference>
<dbReference type="PANTHER" id="PTHR12675">
    <property type="entry name" value="MUSCLEBLIND-LIKE PROTEIN"/>
    <property type="match status" value="1"/>
</dbReference>
<evidence type="ECO:0000259" key="8">
    <source>
        <dbReference type="PROSITE" id="PS50103"/>
    </source>
</evidence>
<accession>A0AAE1HCQ9</accession>
<dbReference type="GO" id="GO:0008270">
    <property type="term" value="F:zinc ion binding"/>
    <property type="evidence" value="ECO:0007669"/>
    <property type="project" value="UniProtKB-KW"/>
</dbReference>
<evidence type="ECO:0000256" key="6">
    <source>
        <dbReference type="SAM" id="Coils"/>
    </source>
</evidence>